<proteinExistence type="predicted"/>
<dbReference type="Proteomes" id="UP000553766">
    <property type="component" value="Unassembled WGS sequence"/>
</dbReference>
<keyword evidence="1" id="KW-0472">Membrane</keyword>
<evidence type="ECO:0000313" key="3">
    <source>
        <dbReference type="Proteomes" id="UP000553766"/>
    </source>
</evidence>
<feature type="transmembrane region" description="Helical" evidence="1">
    <location>
        <begin position="19"/>
        <end position="37"/>
    </location>
</feature>
<comment type="caution">
    <text evidence="2">The sequence shown here is derived from an EMBL/GenBank/DDBJ whole genome shotgun (WGS) entry which is preliminary data.</text>
</comment>
<dbReference type="RefSeq" id="WP_184011051.1">
    <property type="nucleotide sequence ID" value="NZ_JACIJS010000005.1"/>
</dbReference>
<keyword evidence="1" id="KW-0812">Transmembrane</keyword>
<sequence>MKPVRAFLKDTSGAVTVDWVVLCGAVVSVAVGIVFVLEGGINAMSNDVQQNVAITADQASTTTDTVD</sequence>
<organism evidence="2 3">
    <name type="scientific">Rubricella aquisinus</name>
    <dbReference type="NCBI Taxonomy" id="2028108"/>
    <lineage>
        <taxon>Bacteria</taxon>
        <taxon>Pseudomonadati</taxon>
        <taxon>Pseudomonadota</taxon>
        <taxon>Alphaproteobacteria</taxon>
        <taxon>Rhodobacterales</taxon>
        <taxon>Paracoccaceae</taxon>
        <taxon>Rubricella</taxon>
    </lineage>
</organism>
<name>A0A840WLF7_9RHOB</name>
<gene>
    <name evidence="2" type="ORF">FHS89_001948</name>
</gene>
<dbReference type="EMBL" id="JACIJS010000005">
    <property type="protein sequence ID" value="MBB5515928.1"/>
    <property type="molecule type" value="Genomic_DNA"/>
</dbReference>
<protein>
    <submittedName>
        <fullName evidence="2">Flp pilus assembly pilin Flp</fullName>
    </submittedName>
</protein>
<dbReference type="AlphaFoldDB" id="A0A840WLF7"/>
<evidence type="ECO:0000256" key="1">
    <source>
        <dbReference type="SAM" id="Phobius"/>
    </source>
</evidence>
<reference evidence="2 3" key="1">
    <citation type="submission" date="2020-08" db="EMBL/GenBank/DDBJ databases">
        <title>Genomic Encyclopedia of Type Strains, Phase IV (KMG-IV): sequencing the most valuable type-strain genomes for metagenomic binning, comparative biology and taxonomic classification.</title>
        <authorList>
            <person name="Goeker M."/>
        </authorList>
    </citation>
    <scope>NUCLEOTIDE SEQUENCE [LARGE SCALE GENOMIC DNA]</scope>
    <source>
        <strain evidence="2 3">DSM 103377</strain>
    </source>
</reference>
<keyword evidence="1" id="KW-1133">Transmembrane helix</keyword>
<evidence type="ECO:0000313" key="2">
    <source>
        <dbReference type="EMBL" id="MBB5515928.1"/>
    </source>
</evidence>
<keyword evidence="3" id="KW-1185">Reference proteome</keyword>
<accession>A0A840WLF7</accession>